<dbReference type="PANTHER" id="PTHR46383">
    <property type="entry name" value="ASPARTATE AMINOTRANSFERASE"/>
    <property type="match status" value="1"/>
</dbReference>
<dbReference type="GO" id="GO:0008483">
    <property type="term" value="F:transaminase activity"/>
    <property type="evidence" value="ECO:0007669"/>
    <property type="project" value="UniProtKB-KW"/>
</dbReference>
<dbReference type="Gene3D" id="3.90.1150.10">
    <property type="entry name" value="Aspartate Aminotransferase, domain 1"/>
    <property type="match status" value="1"/>
</dbReference>
<evidence type="ECO:0000313" key="6">
    <source>
        <dbReference type="EMBL" id="KAL2531435.1"/>
    </source>
</evidence>
<protein>
    <submittedName>
        <fullName evidence="6">Bifunctional aspartate aminotransferase and glutamate/aspartate-prephenate aminotransferase</fullName>
    </submittedName>
</protein>
<name>A0ABD1V295_9LAMI</name>
<dbReference type="Proteomes" id="UP001604336">
    <property type="component" value="Unassembled WGS sequence"/>
</dbReference>
<dbReference type="EMBL" id="JBFOLK010000002">
    <property type="protein sequence ID" value="KAL2531435.1"/>
    <property type="molecule type" value="Genomic_DNA"/>
</dbReference>
<evidence type="ECO:0000256" key="4">
    <source>
        <dbReference type="ARBA" id="ARBA00022679"/>
    </source>
</evidence>
<keyword evidence="4" id="KW-0808">Transferase</keyword>
<accession>A0ABD1V295</accession>
<comment type="caution">
    <text evidence="6">The sequence shown here is derived from an EMBL/GenBank/DDBJ whole genome shotgun (WGS) entry which is preliminary data.</text>
</comment>
<keyword evidence="5" id="KW-0663">Pyridoxal phosphate</keyword>
<comment type="similarity">
    <text evidence="2">Belongs to the class-I pyridoxal-phosphate-dependent aminotransferase family.</text>
</comment>
<sequence>MPTTLSIFLNRSSSSTRQLHFHRISAALRTESSSGTVEATALAQAGVPVIRLAAGELDFDTPAITAEAGNSAIREGYTRYTPNTGQENRISYTPDQIFVSNGAKQSILQAVLAVCSLGDEVD</sequence>
<dbReference type="PANTHER" id="PTHR46383:SF1">
    <property type="entry name" value="ASPARTATE AMINOTRANSFERASE"/>
    <property type="match status" value="1"/>
</dbReference>
<keyword evidence="7" id="KW-1185">Reference proteome</keyword>
<reference evidence="7" key="1">
    <citation type="submission" date="2024-07" db="EMBL/GenBank/DDBJ databases">
        <title>Two chromosome-level genome assemblies of Korean endemic species Abeliophyllum distichum and Forsythia ovata (Oleaceae).</title>
        <authorList>
            <person name="Jang H."/>
        </authorList>
    </citation>
    <scope>NUCLEOTIDE SEQUENCE [LARGE SCALE GENOMIC DNA]</scope>
</reference>
<proteinExistence type="inferred from homology"/>
<evidence type="ECO:0000256" key="1">
    <source>
        <dbReference type="ARBA" id="ARBA00001933"/>
    </source>
</evidence>
<keyword evidence="3 6" id="KW-0032">Aminotransferase</keyword>
<organism evidence="6 7">
    <name type="scientific">Abeliophyllum distichum</name>
    <dbReference type="NCBI Taxonomy" id="126358"/>
    <lineage>
        <taxon>Eukaryota</taxon>
        <taxon>Viridiplantae</taxon>
        <taxon>Streptophyta</taxon>
        <taxon>Embryophyta</taxon>
        <taxon>Tracheophyta</taxon>
        <taxon>Spermatophyta</taxon>
        <taxon>Magnoliopsida</taxon>
        <taxon>eudicotyledons</taxon>
        <taxon>Gunneridae</taxon>
        <taxon>Pentapetalae</taxon>
        <taxon>asterids</taxon>
        <taxon>lamiids</taxon>
        <taxon>Lamiales</taxon>
        <taxon>Oleaceae</taxon>
        <taxon>Forsythieae</taxon>
        <taxon>Abeliophyllum</taxon>
    </lineage>
</organism>
<dbReference type="SUPFAM" id="SSF53383">
    <property type="entry name" value="PLP-dependent transferases"/>
    <property type="match status" value="1"/>
</dbReference>
<dbReference type="InterPro" id="IPR050596">
    <property type="entry name" value="AspAT/PAT-like"/>
</dbReference>
<comment type="cofactor">
    <cofactor evidence="1">
        <name>pyridoxal 5'-phosphate</name>
        <dbReference type="ChEBI" id="CHEBI:597326"/>
    </cofactor>
</comment>
<evidence type="ECO:0000256" key="2">
    <source>
        <dbReference type="ARBA" id="ARBA00007441"/>
    </source>
</evidence>
<dbReference type="Gene3D" id="3.40.640.10">
    <property type="entry name" value="Type I PLP-dependent aspartate aminotransferase-like (Major domain)"/>
    <property type="match status" value="1"/>
</dbReference>
<evidence type="ECO:0000313" key="7">
    <source>
        <dbReference type="Proteomes" id="UP001604336"/>
    </source>
</evidence>
<dbReference type="InterPro" id="IPR015422">
    <property type="entry name" value="PyrdxlP-dep_Trfase_small"/>
</dbReference>
<dbReference type="AlphaFoldDB" id="A0ABD1V295"/>
<dbReference type="InterPro" id="IPR015424">
    <property type="entry name" value="PyrdxlP-dep_Trfase"/>
</dbReference>
<evidence type="ECO:0000256" key="3">
    <source>
        <dbReference type="ARBA" id="ARBA00022576"/>
    </source>
</evidence>
<gene>
    <name evidence="6" type="ORF">Adt_04786</name>
</gene>
<dbReference type="InterPro" id="IPR015421">
    <property type="entry name" value="PyrdxlP-dep_Trfase_major"/>
</dbReference>
<evidence type="ECO:0000256" key="5">
    <source>
        <dbReference type="ARBA" id="ARBA00022898"/>
    </source>
</evidence>